<dbReference type="PANTHER" id="PTHR11070:SF2">
    <property type="entry name" value="ATP-DEPENDENT DNA HELICASE SRS2"/>
    <property type="match status" value="1"/>
</dbReference>
<sequence length="750" mass="84478">MRDLLASLNEQQAEAVRQIAGPILILAGAGSGKTKALTTKIAYLLEKGVKPWNILAITFTNKAAKEMRQRVDALVGPSAKDVWLYTFHGFCNQLLRRDINALPGYTTSFSIYDPSDCKNVLKEALKKLNLDEKFYPLPGLLATISNAKNAQVDAAAFARQAEDYHAKKVAEIYAEYQKHLVQSNAVDFDDLLLLTVKLLQTVPEVREKYQNKFHYVLIDEYQDTNHVQYLLAKLLSAPENNLCAVGDIDQSIYGWRGADISNILDFEKDYPQARIFKLEQNYRSTQVILDAANEVIKHNAARRPKNLWTENGNGQPIAYYQARDDREEAEFVVGQIRKLQREGTKLGDMAILYRTNAQSRMFEENLINNGVPYVMVGSLKFYDRKEVKDTLSYLRFLSNERDIQGLERIINEPKRGIGAATVAKVRTLLEDSGMILPEVLQTVQARELLGRAFPKIQAFSDMIQELARVKDTLPVKDLMEQVLEKSGYLEELRLEGSDQSKSRLDNLNEFLRIADEFAKDPGEENNKTLEDFLNHVALVADIDDAKLTQDSVTLMTLHSAKGLEFPVVFIGGMEDGLFPSQRSLEDEDKLEEERRLCYVGITRAKKRLYLTNCRSRMVYGHVVMYPPSRFLEEIPRNLIENVAVRRSTYGGYGGQRGHQGSTGTHASLRTIARSRGGSILDTPAPRSRFVPEGGAVPEFRPGDKCRHKKFGTGTIIEARPDGSEGQLVTVAFPGSGIKQLATKYKILEKI</sequence>
<dbReference type="GO" id="GO:0043138">
    <property type="term" value="F:3'-5' DNA helicase activity"/>
    <property type="evidence" value="ECO:0007669"/>
    <property type="project" value="UniProtKB-EC"/>
</dbReference>
<dbReference type="Gene3D" id="1.10.486.10">
    <property type="entry name" value="PCRA, domain 4"/>
    <property type="match status" value="1"/>
</dbReference>
<comment type="catalytic activity">
    <reaction evidence="8">
        <text>Couples ATP hydrolysis with the unwinding of duplex DNA by translocating in the 3'-5' direction.</text>
        <dbReference type="EC" id="5.6.2.4"/>
    </reaction>
</comment>
<evidence type="ECO:0000256" key="1">
    <source>
        <dbReference type="ARBA" id="ARBA00009922"/>
    </source>
</evidence>
<keyword evidence="6 11" id="KW-0238">DNA-binding</keyword>
<dbReference type="AlphaFoldDB" id="A0A1H2V4Q7"/>
<dbReference type="InterPro" id="IPR014017">
    <property type="entry name" value="DNA_helicase_UvrD-like_C"/>
</dbReference>
<dbReference type="CDD" id="cd18807">
    <property type="entry name" value="SF1_C_UvrD"/>
    <property type="match status" value="1"/>
</dbReference>
<dbReference type="InterPro" id="IPR027417">
    <property type="entry name" value="P-loop_NTPase"/>
</dbReference>
<feature type="domain" description="UvrD-like helicase C-terminal" evidence="13">
    <location>
        <begin position="286"/>
        <end position="562"/>
    </location>
</feature>
<evidence type="ECO:0000256" key="8">
    <source>
        <dbReference type="ARBA" id="ARBA00034617"/>
    </source>
</evidence>
<dbReference type="PANTHER" id="PTHR11070">
    <property type="entry name" value="UVRD / RECB / PCRA DNA HELICASE FAMILY MEMBER"/>
    <property type="match status" value="1"/>
</dbReference>
<dbReference type="InterPro" id="IPR005751">
    <property type="entry name" value="ATP-dep_DNA_helicase_PcrA"/>
</dbReference>
<evidence type="ECO:0000256" key="6">
    <source>
        <dbReference type="ARBA" id="ARBA00023125"/>
    </source>
</evidence>
<organism evidence="14 15">
    <name type="scientific">Acidaminococcus fermentans</name>
    <dbReference type="NCBI Taxonomy" id="905"/>
    <lineage>
        <taxon>Bacteria</taxon>
        <taxon>Bacillati</taxon>
        <taxon>Bacillota</taxon>
        <taxon>Negativicutes</taxon>
        <taxon>Acidaminococcales</taxon>
        <taxon>Acidaminococcaceae</taxon>
        <taxon>Acidaminococcus</taxon>
    </lineage>
</organism>
<proteinExistence type="inferred from homology"/>
<dbReference type="Pfam" id="PF00580">
    <property type="entry name" value="UvrD-helicase"/>
    <property type="match status" value="1"/>
</dbReference>
<keyword evidence="2 10" id="KW-0547">Nucleotide-binding</keyword>
<gene>
    <name evidence="14" type="ORF">SAMN05216495_103150</name>
</gene>
<dbReference type="PROSITE" id="PS51198">
    <property type="entry name" value="UVRD_HELICASE_ATP_BIND"/>
    <property type="match status" value="1"/>
</dbReference>
<evidence type="ECO:0000259" key="13">
    <source>
        <dbReference type="PROSITE" id="PS51217"/>
    </source>
</evidence>
<dbReference type="EMBL" id="FNOP01000003">
    <property type="protein sequence ID" value="SDW63278.1"/>
    <property type="molecule type" value="Genomic_DNA"/>
</dbReference>
<keyword evidence="4 10" id="KW-0347">Helicase</keyword>
<dbReference type="Proteomes" id="UP000182379">
    <property type="component" value="Unassembled WGS sequence"/>
</dbReference>
<evidence type="ECO:0000256" key="5">
    <source>
        <dbReference type="ARBA" id="ARBA00022840"/>
    </source>
</evidence>
<evidence type="ECO:0000256" key="4">
    <source>
        <dbReference type="ARBA" id="ARBA00022806"/>
    </source>
</evidence>
<keyword evidence="7" id="KW-0413">Isomerase</keyword>
<keyword evidence="5 10" id="KW-0067">ATP-binding</keyword>
<dbReference type="Pfam" id="PF21196">
    <property type="entry name" value="PcrA_UvrD_tudor"/>
    <property type="match status" value="1"/>
</dbReference>
<evidence type="ECO:0000313" key="14">
    <source>
        <dbReference type="EMBL" id="SDW63278.1"/>
    </source>
</evidence>
<dbReference type="EC" id="5.6.2.4" evidence="11"/>
<reference evidence="14 15" key="1">
    <citation type="submission" date="2016-10" db="EMBL/GenBank/DDBJ databases">
        <authorList>
            <person name="Varghese N."/>
            <person name="Submissions S."/>
        </authorList>
    </citation>
    <scope>NUCLEOTIDE SEQUENCE [LARGE SCALE GENOMIC DNA]</scope>
    <source>
        <strain evidence="14 15">WCC6</strain>
    </source>
</reference>
<evidence type="ECO:0000313" key="15">
    <source>
        <dbReference type="Proteomes" id="UP000182379"/>
    </source>
</evidence>
<dbReference type="SUPFAM" id="SSF52540">
    <property type="entry name" value="P-loop containing nucleoside triphosphate hydrolases"/>
    <property type="match status" value="1"/>
</dbReference>
<dbReference type="InterPro" id="IPR013986">
    <property type="entry name" value="DExx_box_DNA_helicase_dom_sf"/>
</dbReference>
<dbReference type="GO" id="GO:0033202">
    <property type="term" value="C:DNA helicase complex"/>
    <property type="evidence" value="ECO:0007669"/>
    <property type="project" value="TreeGrafter"/>
</dbReference>
<evidence type="ECO:0000256" key="10">
    <source>
        <dbReference type="PROSITE-ProRule" id="PRU00560"/>
    </source>
</evidence>
<dbReference type="InterPro" id="IPR000212">
    <property type="entry name" value="DNA_helicase_UvrD/REP"/>
</dbReference>
<dbReference type="RefSeq" id="WP_074704950.1">
    <property type="nucleotide sequence ID" value="NZ_FNOP01000003.1"/>
</dbReference>
<dbReference type="GO" id="GO:0005829">
    <property type="term" value="C:cytosol"/>
    <property type="evidence" value="ECO:0007669"/>
    <property type="project" value="TreeGrafter"/>
</dbReference>
<evidence type="ECO:0000256" key="9">
    <source>
        <dbReference type="ARBA" id="ARBA00048988"/>
    </source>
</evidence>
<evidence type="ECO:0000256" key="11">
    <source>
        <dbReference type="RuleBase" id="RU364053"/>
    </source>
</evidence>
<name>A0A1H2V4Q7_ACIFE</name>
<dbReference type="FunFam" id="1.10.486.10:FF:000003">
    <property type="entry name" value="ATP-dependent DNA helicase"/>
    <property type="match status" value="1"/>
</dbReference>
<evidence type="ECO:0000259" key="12">
    <source>
        <dbReference type="PROSITE" id="PS51198"/>
    </source>
</evidence>
<evidence type="ECO:0000256" key="2">
    <source>
        <dbReference type="ARBA" id="ARBA00022741"/>
    </source>
</evidence>
<dbReference type="Gene3D" id="1.10.10.160">
    <property type="match status" value="1"/>
</dbReference>
<dbReference type="InterPro" id="IPR014016">
    <property type="entry name" value="UvrD-like_ATP-bd"/>
</dbReference>
<comment type="similarity">
    <text evidence="1 11">Belongs to the helicase family. UvrD subfamily.</text>
</comment>
<comment type="catalytic activity">
    <reaction evidence="9 11">
        <text>ATP + H2O = ADP + phosphate + H(+)</text>
        <dbReference type="Rhea" id="RHEA:13065"/>
        <dbReference type="ChEBI" id="CHEBI:15377"/>
        <dbReference type="ChEBI" id="CHEBI:15378"/>
        <dbReference type="ChEBI" id="CHEBI:30616"/>
        <dbReference type="ChEBI" id="CHEBI:43474"/>
        <dbReference type="ChEBI" id="CHEBI:456216"/>
        <dbReference type="EC" id="5.6.2.4"/>
    </reaction>
</comment>
<dbReference type="PROSITE" id="PS51217">
    <property type="entry name" value="UVRD_HELICASE_CTER"/>
    <property type="match status" value="1"/>
</dbReference>
<comment type="caution">
    <text evidence="14">The sequence shown here is derived from an EMBL/GenBank/DDBJ whole genome shotgun (WGS) entry which is preliminary data.</text>
</comment>
<dbReference type="NCBIfam" id="TIGR01073">
    <property type="entry name" value="pcrA"/>
    <property type="match status" value="1"/>
</dbReference>
<dbReference type="GO" id="GO:0005524">
    <property type="term" value="F:ATP binding"/>
    <property type="evidence" value="ECO:0007669"/>
    <property type="project" value="UniProtKB-UniRule"/>
</dbReference>
<feature type="domain" description="UvrD-like helicase ATP-binding" evidence="12">
    <location>
        <begin position="6"/>
        <end position="285"/>
    </location>
</feature>
<feature type="binding site" evidence="10">
    <location>
        <begin position="27"/>
        <end position="34"/>
    </location>
    <ligand>
        <name>ATP</name>
        <dbReference type="ChEBI" id="CHEBI:30616"/>
    </ligand>
</feature>
<evidence type="ECO:0000256" key="3">
    <source>
        <dbReference type="ARBA" id="ARBA00022801"/>
    </source>
</evidence>
<dbReference type="GO" id="GO:0006260">
    <property type="term" value="P:DNA replication"/>
    <property type="evidence" value="ECO:0007669"/>
    <property type="project" value="InterPro"/>
</dbReference>
<dbReference type="GO" id="GO:0003677">
    <property type="term" value="F:DNA binding"/>
    <property type="evidence" value="ECO:0007669"/>
    <property type="project" value="UniProtKB-KW"/>
</dbReference>
<evidence type="ECO:0000256" key="7">
    <source>
        <dbReference type="ARBA" id="ARBA00023235"/>
    </source>
</evidence>
<keyword evidence="3 10" id="KW-0378">Hydrolase</keyword>
<dbReference type="GO" id="GO:0016787">
    <property type="term" value="F:hydrolase activity"/>
    <property type="evidence" value="ECO:0007669"/>
    <property type="project" value="UniProtKB-UniRule"/>
</dbReference>
<dbReference type="CDD" id="cd17932">
    <property type="entry name" value="DEXQc_UvrD"/>
    <property type="match status" value="1"/>
</dbReference>
<accession>A0A1H2V4Q7</accession>
<dbReference type="GO" id="GO:0009314">
    <property type="term" value="P:response to radiation"/>
    <property type="evidence" value="ECO:0007669"/>
    <property type="project" value="UniProtKB-ARBA"/>
</dbReference>
<dbReference type="FunFam" id="1.10.10.160:FF:000001">
    <property type="entry name" value="ATP-dependent DNA helicase"/>
    <property type="match status" value="1"/>
</dbReference>
<dbReference type="Gene3D" id="3.40.50.300">
    <property type="entry name" value="P-loop containing nucleotide triphosphate hydrolases"/>
    <property type="match status" value="2"/>
</dbReference>
<dbReference type="GO" id="GO:0000725">
    <property type="term" value="P:recombinational repair"/>
    <property type="evidence" value="ECO:0007669"/>
    <property type="project" value="TreeGrafter"/>
</dbReference>
<dbReference type="Pfam" id="PF13361">
    <property type="entry name" value="UvrD_C"/>
    <property type="match status" value="1"/>
</dbReference>
<protein>
    <recommendedName>
        <fullName evidence="11">ATP-dependent DNA helicase</fullName>
        <ecNumber evidence="11">5.6.2.4</ecNumber>
    </recommendedName>
</protein>